<evidence type="ECO:0000313" key="2">
    <source>
        <dbReference type="EMBL" id="RDW93042.1"/>
    </source>
</evidence>
<dbReference type="InterPro" id="IPR050317">
    <property type="entry name" value="Plant_Fungal_Acyltransferase"/>
</dbReference>
<dbReference type="PANTHER" id="PTHR31642:SF310">
    <property type="entry name" value="FATTY ALCOHOL:CAFFEOYL-COA ACYLTRANSFERASE"/>
    <property type="match status" value="1"/>
</dbReference>
<evidence type="ECO:0000313" key="3">
    <source>
        <dbReference type="Proteomes" id="UP000256690"/>
    </source>
</evidence>
<comment type="caution">
    <text evidence="2">The sequence shown here is derived from an EMBL/GenBank/DDBJ whole genome shotgun (WGS) entry which is preliminary data.</text>
</comment>
<proteinExistence type="predicted"/>
<dbReference type="Proteomes" id="UP000256690">
    <property type="component" value="Unassembled WGS sequence"/>
</dbReference>
<sequence length="411" mass="44215">MVAATQIEALTPLDLSLVGGYIPVIYTFKSSENTSAIIPFLQSGLDKLIVQLPWLTGHVVETTTDGLHIQYDTFKPISIIDKGTIDASYNVHAAQGMPPEAIPMTVFPMLPRTSNVSVEKGMSSGEAVFSASVFRFGDECGIGLCEVMRLWTDHITAAVVPSGSTADASFNPRPRLPRLTEAMDTELAAVEASGASTDDLFALHPEFSRAPVLNPAQVPNCTPKIFTIPLSRIEVIKRHIELSLRSMGVAVTTNMVVTAILWAAVTRARMQRDPSLAGEQTRLVTPVNVRSRIGPTFSSRADPYFGNVVVRATANVPAERLGLGLTSSSSSTSGSASSSASAPSSLVSICRSIANAQSLTSINARFIAECYTLADRADFLSIYSGSFEFLRQQLGRSRRIRDGLWRGAWTS</sequence>
<dbReference type="GO" id="GO:0016747">
    <property type="term" value="F:acyltransferase activity, transferring groups other than amino-acyl groups"/>
    <property type="evidence" value="ECO:0007669"/>
    <property type="project" value="TreeGrafter"/>
</dbReference>
<evidence type="ECO:0000256" key="1">
    <source>
        <dbReference type="ARBA" id="ARBA00022679"/>
    </source>
</evidence>
<dbReference type="GeneID" id="38110734"/>
<keyword evidence="3" id="KW-1185">Reference proteome</keyword>
<name>A0A3D8T3B4_9EURO</name>
<dbReference type="PANTHER" id="PTHR31642">
    <property type="entry name" value="TRICHOTHECENE 3-O-ACETYLTRANSFERASE"/>
    <property type="match status" value="1"/>
</dbReference>
<dbReference type="InterPro" id="IPR023213">
    <property type="entry name" value="CAT-like_dom_sf"/>
</dbReference>
<dbReference type="RefSeq" id="XP_026608225.1">
    <property type="nucleotide sequence ID" value="XM_026742380.1"/>
</dbReference>
<keyword evidence="1" id="KW-0808">Transferase</keyword>
<protein>
    <recommendedName>
        <fullName evidence="4">Condensation domain-containing protein</fullName>
    </recommendedName>
</protein>
<accession>A0A3D8T3B4</accession>
<evidence type="ECO:0008006" key="4">
    <source>
        <dbReference type="Google" id="ProtNLM"/>
    </source>
</evidence>
<dbReference type="EMBL" id="PVWQ01000001">
    <property type="protein sequence ID" value="RDW93042.1"/>
    <property type="molecule type" value="Genomic_DNA"/>
</dbReference>
<dbReference type="STRING" id="1810919.A0A3D8T3B4"/>
<dbReference type="AlphaFoldDB" id="A0A3D8T3B4"/>
<dbReference type="OrthoDB" id="1862401at2759"/>
<gene>
    <name evidence="2" type="ORF">DSM5745_00364</name>
</gene>
<dbReference type="Gene3D" id="3.30.559.10">
    <property type="entry name" value="Chloramphenicol acetyltransferase-like domain"/>
    <property type="match status" value="2"/>
</dbReference>
<reference evidence="2 3" key="1">
    <citation type="journal article" date="2018" name="IMA Fungus">
        <title>IMA Genome-F 9: Draft genome sequence of Annulohypoxylon stygium, Aspergillus mulundensis, Berkeleyomyces basicola (syn. Thielaviopsis basicola), Ceratocystis smalleyi, two Cercospora beticola strains, Coleophoma cylindrospora, Fusarium fracticaudum, Phialophora cf. hyalina, and Morchella septimelata.</title>
        <authorList>
            <person name="Wingfield B.D."/>
            <person name="Bills G.F."/>
            <person name="Dong Y."/>
            <person name="Huang W."/>
            <person name="Nel W.J."/>
            <person name="Swalarsk-Parry B.S."/>
            <person name="Vaghefi N."/>
            <person name="Wilken P.M."/>
            <person name="An Z."/>
            <person name="de Beer Z.W."/>
            <person name="De Vos L."/>
            <person name="Chen L."/>
            <person name="Duong T.A."/>
            <person name="Gao Y."/>
            <person name="Hammerbacher A."/>
            <person name="Kikkert J.R."/>
            <person name="Li Y."/>
            <person name="Li H."/>
            <person name="Li K."/>
            <person name="Li Q."/>
            <person name="Liu X."/>
            <person name="Ma X."/>
            <person name="Naidoo K."/>
            <person name="Pethybridge S.J."/>
            <person name="Sun J."/>
            <person name="Steenkamp E.T."/>
            <person name="van der Nest M.A."/>
            <person name="van Wyk S."/>
            <person name="Wingfield M.J."/>
            <person name="Xiong C."/>
            <person name="Yue Q."/>
            <person name="Zhang X."/>
        </authorList>
    </citation>
    <scope>NUCLEOTIDE SEQUENCE [LARGE SCALE GENOMIC DNA]</scope>
    <source>
        <strain evidence="2 3">DSM 5745</strain>
    </source>
</reference>
<organism evidence="2 3">
    <name type="scientific">Aspergillus mulundensis</name>
    <dbReference type="NCBI Taxonomy" id="1810919"/>
    <lineage>
        <taxon>Eukaryota</taxon>
        <taxon>Fungi</taxon>
        <taxon>Dikarya</taxon>
        <taxon>Ascomycota</taxon>
        <taxon>Pezizomycotina</taxon>
        <taxon>Eurotiomycetes</taxon>
        <taxon>Eurotiomycetidae</taxon>
        <taxon>Eurotiales</taxon>
        <taxon>Aspergillaceae</taxon>
        <taxon>Aspergillus</taxon>
        <taxon>Aspergillus subgen. Nidulantes</taxon>
    </lineage>
</organism>